<dbReference type="Gene3D" id="3.40.50.2300">
    <property type="match status" value="1"/>
</dbReference>
<evidence type="ECO:0000313" key="3">
    <source>
        <dbReference type="EMBL" id="QDT76246.1"/>
    </source>
</evidence>
<keyword evidence="4" id="KW-1185">Reference proteome</keyword>
<dbReference type="CDD" id="cd16345">
    <property type="entry name" value="LMWP_ArsC"/>
    <property type="match status" value="1"/>
</dbReference>
<reference evidence="3 4" key="1">
    <citation type="submission" date="2019-02" db="EMBL/GenBank/DDBJ databases">
        <title>Deep-cultivation of Planctomycetes and their phenomic and genomic characterization uncovers novel biology.</title>
        <authorList>
            <person name="Wiegand S."/>
            <person name="Jogler M."/>
            <person name="Boedeker C."/>
            <person name="Pinto D."/>
            <person name="Vollmers J."/>
            <person name="Rivas-Marin E."/>
            <person name="Kohn T."/>
            <person name="Peeters S.H."/>
            <person name="Heuer A."/>
            <person name="Rast P."/>
            <person name="Oberbeckmann S."/>
            <person name="Bunk B."/>
            <person name="Jeske O."/>
            <person name="Meyerdierks A."/>
            <person name="Storesund J.E."/>
            <person name="Kallscheuer N."/>
            <person name="Luecker S."/>
            <person name="Lage O.M."/>
            <person name="Pohl T."/>
            <person name="Merkel B.J."/>
            <person name="Hornburger P."/>
            <person name="Mueller R.-W."/>
            <person name="Bruemmer F."/>
            <person name="Labrenz M."/>
            <person name="Spormann A.M."/>
            <person name="Op den Camp H."/>
            <person name="Overmann J."/>
            <person name="Amann R."/>
            <person name="Jetten M.S.M."/>
            <person name="Mascher T."/>
            <person name="Medema M.H."/>
            <person name="Devos D.P."/>
            <person name="Kaster A.-K."/>
            <person name="Ovreas L."/>
            <person name="Rohde M."/>
            <person name="Galperin M.Y."/>
            <person name="Jogler C."/>
        </authorList>
    </citation>
    <scope>NUCLEOTIDE SEQUENCE [LARGE SCALE GENOMIC DNA]</scope>
    <source>
        <strain evidence="3 4">I41</strain>
    </source>
</reference>
<dbReference type="InterPro" id="IPR023485">
    <property type="entry name" value="Ptyr_pPase"/>
</dbReference>
<dbReference type="Pfam" id="PF01451">
    <property type="entry name" value="LMWPc"/>
    <property type="match status" value="1"/>
</dbReference>
<keyword evidence="1" id="KW-0059">Arsenical resistance</keyword>
<dbReference type="PANTHER" id="PTHR43428">
    <property type="entry name" value="ARSENATE REDUCTASE"/>
    <property type="match status" value="1"/>
</dbReference>
<dbReference type="KEGG" id="llh:I41_54960"/>
<dbReference type="GO" id="GO:0046685">
    <property type="term" value="P:response to arsenic-containing substance"/>
    <property type="evidence" value="ECO:0007669"/>
    <property type="project" value="UniProtKB-KW"/>
</dbReference>
<feature type="domain" description="Phosphotyrosine protein phosphatase I" evidence="2">
    <location>
        <begin position="2"/>
        <end position="136"/>
    </location>
</feature>
<dbReference type="Proteomes" id="UP000317909">
    <property type="component" value="Chromosome"/>
</dbReference>
<dbReference type="EC" id="2.8.4.2" evidence="3"/>
<dbReference type="GO" id="GO:0102100">
    <property type="term" value="F:mycothiol-arsenate ligase activity"/>
    <property type="evidence" value="ECO:0007669"/>
    <property type="project" value="UniProtKB-EC"/>
</dbReference>
<dbReference type="SUPFAM" id="SSF52788">
    <property type="entry name" value="Phosphotyrosine protein phosphatases I"/>
    <property type="match status" value="1"/>
</dbReference>
<dbReference type="AlphaFoldDB" id="A0A517U6I1"/>
<dbReference type="SMART" id="SM00226">
    <property type="entry name" value="LMWPc"/>
    <property type="match status" value="1"/>
</dbReference>
<dbReference type="InterPro" id="IPR036196">
    <property type="entry name" value="Ptyr_pPase_sf"/>
</dbReference>
<gene>
    <name evidence="3" type="primary">arsC2</name>
    <name evidence="3" type="ORF">I41_54960</name>
</gene>
<protein>
    <submittedName>
        <fullName evidence="3">Arsenate-mycothiol transferase ArsC2</fullName>
        <ecNumber evidence="3">2.8.4.2</ecNumber>
    </submittedName>
</protein>
<sequence>MKRVLILCTGNSCRSQMAEGLWNQLGRGEWEAVSAGSKPSGYVHPLAIKAMNLIGVDLADARSKHVDEFDGVPFDLVVTVCDNAKESCPHFPNATRTLHWPFEDPAEFQGTESDVAAGFARVREEIAGRIAEFLREKHC</sequence>
<dbReference type="RefSeq" id="WP_145436067.1">
    <property type="nucleotide sequence ID" value="NZ_CP036339.1"/>
</dbReference>
<proteinExistence type="predicted"/>
<dbReference type="OrthoDB" id="9784339at2"/>
<dbReference type="PANTHER" id="PTHR43428:SF1">
    <property type="entry name" value="ARSENATE REDUCTASE"/>
    <property type="match status" value="1"/>
</dbReference>
<name>A0A517U6I1_9BACT</name>
<evidence type="ECO:0000313" key="4">
    <source>
        <dbReference type="Proteomes" id="UP000317909"/>
    </source>
</evidence>
<evidence type="ECO:0000256" key="1">
    <source>
        <dbReference type="ARBA" id="ARBA00022849"/>
    </source>
</evidence>
<keyword evidence="3" id="KW-0808">Transferase</keyword>
<dbReference type="EMBL" id="CP036339">
    <property type="protein sequence ID" value="QDT76246.1"/>
    <property type="molecule type" value="Genomic_DNA"/>
</dbReference>
<accession>A0A517U6I1</accession>
<organism evidence="3 4">
    <name type="scientific">Lacipirellula limnantheis</name>
    <dbReference type="NCBI Taxonomy" id="2528024"/>
    <lineage>
        <taxon>Bacteria</taxon>
        <taxon>Pseudomonadati</taxon>
        <taxon>Planctomycetota</taxon>
        <taxon>Planctomycetia</taxon>
        <taxon>Pirellulales</taxon>
        <taxon>Lacipirellulaceae</taxon>
        <taxon>Lacipirellula</taxon>
    </lineage>
</organism>
<evidence type="ECO:0000259" key="2">
    <source>
        <dbReference type="SMART" id="SM00226"/>
    </source>
</evidence>